<reference evidence="13 14" key="1">
    <citation type="journal article" date="2016" name="Gut Pathog.">
        <title>Whole genome sequencing of "Faecalibaculum rodentium" ALO17, isolated from C57BL/6J laboratory mouse feces.</title>
        <authorList>
            <person name="Lim S."/>
            <person name="Chang D.H."/>
            <person name="Ahn S."/>
            <person name="Kim B.C."/>
        </authorList>
    </citation>
    <scope>NUCLEOTIDE SEQUENCE [LARGE SCALE GENOMIC DNA]</scope>
    <source>
        <strain evidence="13 14">Alo17</strain>
    </source>
</reference>
<dbReference type="PANTHER" id="PTHR42985">
    <property type="entry name" value="SODIUM-COUPLED MONOCARBOXYLATE TRANSPORTER"/>
    <property type="match status" value="1"/>
</dbReference>
<dbReference type="GeneID" id="78477554"/>
<dbReference type="PROSITE" id="PS50283">
    <property type="entry name" value="NA_SOLUT_SYMP_3"/>
    <property type="match status" value="1"/>
</dbReference>
<dbReference type="GO" id="GO:0005886">
    <property type="term" value="C:plasma membrane"/>
    <property type="evidence" value="ECO:0007669"/>
    <property type="project" value="UniProtKB-SubCell"/>
</dbReference>
<evidence type="ECO:0000313" key="13">
    <source>
        <dbReference type="EMBL" id="AMK53881.1"/>
    </source>
</evidence>
<dbReference type="Proteomes" id="UP000069771">
    <property type="component" value="Chromosome"/>
</dbReference>
<dbReference type="STRING" id="1702221.AALO17_07470"/>
<evidence type="ECO:0000256" key="11">
    <source>
        <dbReference type="RuleBase" id="RU362091"/>
    </source>
</evidence>
<sequence>MQGFTVIDLIILVVYLGAVLVAGLFFAKKDMKGKEYFKGDGTIPWWVTSVSIFATLLSPISFLSLAGNSYAGTWLMWFAQLGMLIAIPLAIRFFLPVYAKLDIDTAYHYLELRFGSKALRVLGALMFIVYQVGRMSIIMYLPCMVLASLTNINVNILILIMGVIAIIYSYSGGLKSVLWTDFIQGSVLIVGIVFALIYLMSSIDGGIGAVFNSFWTEHKFLMPDQPIFDANILRDSVFLMIFGAGLNTLGSYVSSQDIVQRFTTTTDTKQLNKMMRGNGILSIGLATVFYLIGTGLYVFYQQNPLPPAAAQDQIFASYIAFELPVGITGLLLAAIYAAAQSTLSTGLNSVASSWALDIQSRLSKKELSFEKQTRIGQYVSLFVGIFSIVVAIVLAQGGVTSAYEWFNGFMGLVLGILVGIFILGVFFRKANTCGAFAGFIASTVVMVAIKYGGADVSIWSYSLISIAVCLAVGLPASWIYDKVTGHVSDAPAFTVYGDFRKKKTADNVQSISRPAAGGNAA</sequence>
<dbReference type="InterPro" id="IPR051163">
    <property type="entry name" value="Sodium:Solute_Symporter_SSF"/>
</dbReference>
<evidence type="ECO:0000256" key="4">
    <source>
        <dbReference type="ARBA" id="ARBA00022475"/>
    </source>
</evidence>
<evidence type="ECO:0000256" key="2">
    <source>
        <dbReference type="ARBA" id="ARBA00006434"/>
    </source>
</evidence>
<dbReference type="Pfam" id="PF00474">
    <property type="entry name" value="SSF"/>
    <property type="match status" value="1"/>
</dbReference>
<dbReference type="PANTHER" id="PTHR42985:SF40">
    <property type="entry name" value="LD47995P-RELATED"/>
    <property type="match status" value="1"/>
</dbReference>
<dbReference type="PATRIC" id="fig|1702221.3.peg.723"/>
<feature type="transmembrane region" description="Helical" evidence="12">
    <location>
        <begin position="315"/>
        <end position="339"/>
    </location>
</feature>
<feature type="transmembrane region" description="Helical" evidence="12">
    <location>
        <begin position="182"/>
        <end position="201"/>
    </location>
</feature>
<dbReference type="InterPro" id="IPR001734">
    <property type="entry name" value="Na/solute_symporter"/>
</dbReference>
<protein>
    <submittedName>
        <fullName evidence="13">Solute:sodium symporter (SSS) family transporter</fullName>
    </submittedName>
</protein>
<dbReference type="GO" id="GO:0015293">
    <property type="term" value="F:symporter activity"/>
    <property type="evidence" value="ECO:0007669"/>
    <property type="project" value="TreeGrafter"/>
</dbReference>
<feature type="transmembrane region" description="Helical" evidence="12">
    <location>
        <begin position="6"/>
        <end position="27"/>
    </location>
</feature>
<feature type="transmembrane region" description="Helical" evidence="12">
    <location>
        <begin position="152"/>
        <end position="170"/>
    </location>
</feature>
<keyword evidence="7" id="KW-0915">Sodium</keyword>
<evidence type="ECO:0000256" key="5">
    <source>
        <dbReference type="ARBA" id="ARBA00022692"/>
    </source>
</evidence>
<feature type="transmembrane region" description="Helical" evidence="12">
    <location>
        <begin position="43"/>
        <end position="62"/>
    </location>
</feature>
<dbReference type="InterPro" id="IPR038377">
    <property type="entry name" value="Na/Glc_symporter_sf"/>
</dbReference>
<keyword evidence="6 12" id="KW-1133">Transmembrane helix</keyword>
<keyword evidence="10" id="KW-0739">Sodium transport</keyword>
<dbReference type="GO" id="GO:0006814">
    <property type="term" value="P:sodium ion transport"/>
    <property type="evidence" value="ECO:0007669"/>
    <property type="project" value="UniProtKB-KW"/>
</dbReference>
<evidence type="ECO:0000256" key="9">
    <source>
        <dbReference type="ARBA" id="ARBA00023136"/>
    </source>
</evidence>
<dbReference type="CDD" id="cd11495">
    <property type="entry name" value="SLC5sbd_NIS-like_u3"/>
    <property type="match status" value="1"/>
</dbReference>
<keyword evidence="8" id="KW-0406">Ion transport</keyword>
<dbReference type="NCBIfam" id="TIGR00813">
    <property type="entry name" value="sss"/>
    <property type="match status" value="1"/>
</dbReference>
<dbReference type="RefSeq" id="WP_082743216.1">
    <property type="nucleotide sequence ID" value="NZ_CAMTBT010000052.1"/>
</dbReference>
<keyword evidence="5 12" id="KW-0812">Transmembrane</keyword>
<keyword evidence="3" id="KW-0813">Transport</keyword>
<organism evidence="13 14">
    <name type="scientific">Faecalibaculum rodentium</name>
    <dbReference type="NCBI Taxonomy" id="1702221"/>
    <lineage>
        <taxon>Bacteria</taxon>
        <taxon>Bacillati</taxon>
        <taxon>Bacillota</taxon>
        <taxon>Erysipelotrichia</taxon>
        <taxon>Erysipelotrichales</taxon>
        <taxon>Erysipelotrichaceae</taxon>
        <taxon>Faecalibaculum</taxon>
    </lineage>
</organism>
<dbReference type="AlphaFoldDB" id="A0A140DTA4"/>
<feature type="transmembrane region" description="Helical" evidence="12">
    <location>
        <begin position="237"/>
        <end position="259"/>
    </location>
</feature>
<evidence type="ECO:0000256" key="6">
    <source>
        <dbReference type="ARBA" id="ARBA00022989"/>
    </source>
</evidence>
<accession>A0A140DTA4</accession>
<feature type="transmembrane region" description="Helical" evidence="12">
    <location>
        <begin position="434"/>
        <end position="452"/>
    </location>
</feature>
<evidence type="ECO:0000256" key="8">
    <source>
        <dbReference type="ARBA" id="ARBA00023065"/>
    </source>
</evidence>
<feature type="transmembrane region" description="Helical" evidence="12">
    <location>
        <begin position="74"/>
        <end position="98"/>
    </location>
</feature>
<dbReference type="Gene3D" id="1.20.1730.10">
    <property type="entry name" value="Sodium/glucose cotransporter"/>
    <property type="match status" value="1"/>
</dbReference>
<proteinExistence type="inferred from homology"/>
<keyword evidence="14" id="KW-1185">Reference proteome</keyword>
<keyword evidence="4" id="KW-1003">Cell membrane</keyword>
<evidence type="ECO:0000313" key="14">
    <source>
        <dbReference type="Proteomes" id="UP000069771"/>
    </source>
</evidence>
<evidence type="ECO:0000256" key="3">
    <source>
        <dbReference type="ARBA" id="ARBA00022448"/>
    </source>
</evidence>
<dbReference type="EMBL" id="CP011391">
    <property type="protein sequence ID" value="AMK53881.1"/>
    <property type="molecule type" value="Genomic_DNA"/>
</dbReference>
<evidence type="ECO:0000256" key="1">
    <source>
        <dbReference type="ARBA" id="ARBA00004651"/>
    </source>
</evidence>
<dbReference type="OrthoDB" id="9810181at2"/>
<dbReference type="KEGG" id="fro:AALO17_07470"/>
<feature type="transmembrane region" description="Helical" evidence="12">
    <location>
        <begin position="378"/>
        <end position="399"/>
    </location>
</feature>
<comment type="similarity">
    <text evidence="2 11">Belongs to the sodium:solute symporter (SSF) (TC 2.A.21) family.</text>
</comment>
<evidence type="ECO:0000256" key="12">
    <source>
        <dbReference type="SAM" id="Phobius"/>
    </source>
</evidence>
<feature type="transmembrane region" description="Helical" evidence="12">
    <location>
        <begin position="280"/>
        <end position="300"/>
    </location>
</feature>
<evidence type="ECO:0000256" key="7">
    <source>
        <dbReference type="ARBA" id="ARBA00023053"/>
    </source>
</evidence>
<feature type="transmembrane region" description="Helical" evidence="12">
    <location>
        <begin position="458"/>
        <end position="480"/>
    </location>
</feature>
<name>A0A140DTA4_9FIRM</name>
<gene>
    <name evidence="13" type="ORF">AALO17_07470</name>
</gene>
<comment type="subcellular location">
    <subcellularLocation>
        <location evidence="1">Cell membrane</location>
        <topology evidence="1">Multi-pass membrane protein</topology>
    </subcellularLocation>
</comment>
<feature type="transmembrane region" description="Helical" evidence="12">
    <location>
        <begin position="405"/>
        <end position="427"/>
    </location>
</feature>
<feature type="transmembrane region" description="Helical" evidence="12">
    <location>
        <begin position="119"/>
        <end position="140"/>
    </location>
</feature>
<evidence type="ECO:0000256" key="10">
    <source>
        <dbReference type="ARBA" id="ARBA00023201"/>
    </source>
</evidence>
<keyword evidence="9 12" id="KW-0472">Membrane</keyword>